<dbReference type="Gene3D" id="6.10.340.10">
    <property type="match status" value="1"/>
</dbReference>
<accession>A0A1E3UEK0</accession>
<name>A0A1E3UEK0_9FIRM</name>
<dbReference type="AlphaFoldDB" id="A0A1E3UEK0"/>
<comment type="caution">
    <text evidence="7">The sequence shown here is derived from an EMBL/GenBank/DDBJ whole genome shotgun (WGS) entry which is preliminary data.</text>
</comment>
<evidence type="ECO:0000313" key="8">
    <source>
        <dbReference type="Proteomes" id="UP000094271"/>
    </source>
</evidence>
<keyword evidence="5" id="KW-1133">Transmembrane helix</keyword>
<dbReference type="Proteomes" id="UP000094271">
    <property type="component" value="Unassembled WGS sequence"/>
</dbReference>
<dbReference type="SMART" id="SM00387">
    <property type="entry name" value="HATPase_c"/>
    <property type="match status" value="1"/>
</dbReference>
<protein>
    <recommendedName>
        <fullName evidence="6">HAMP domain-containing protein</fullName>
    </recommendedName>
</protein>
<dbReference type="Pfam" id="PF02518">
    <property type="entry name" value="HATPase_c"/>
    <property type="match status" value="1"/>
</dbReference>
<keyword evidence="4" id="KW-0418">Kinase</keyword>
<dbReference type="GO" id="GO:0016020">
    <property type="term" value="C:membrane"/>
    <property type="evidence" value="ECO:0007669"/>
    <property type="project" value="UniProtKB-SubCell"/>
</dbReference>
<evidence type="ECO:0000256" key="4">
    <source>
        <dbReference type="ARBA" id="ARBA00022777"/>
    </source>
</evidence>
<keyword evidence="5" id="KW-0472">Membrane</keyword>
<evidence type="ECO:0000256" key="2">
    <source>
        <dbReference type="ARBA" id="ARBA00022553"/>
    </source>
</evidence>
<evidence type="ECO:0000256" key="1">
    <source>
        <dbReference type="ARBA" id="ARBA00004370"/>
    </source>
</evidence>
<dbReference type="Gene3D" id="3.30.565.10">
    <property type="entry name" value="Histidine kinase-like ATPase, C-terminal domain"/>
    <property type="match status" value="1"/>
</dbReference>
<comment type="subcellular location">
    <subcellularLocation>
        <location evidence="1">Membrane</location>
    </subcellularLocation>
</comment>
<dbReference type="InterPro" id="IPR003660">
    <property type="entry name" value="HAMP_dom"/>
</dbReference>
<dbReference type="Pfam" id="PF00672">
    <property type="entry name" value="HAMP"/>
    <property type="match status" value="1"/>
</dbReference>
<dbReference type="Pfam" id="PF06580">
    <property type="entry name" value="His_kinase"/>
    <property type="match status" value="1"/>
</dbReference>
<keyword evidence="5" id="KW-0812">Transmembrane</keyword>
<dbReference type="EMBL" id="MEHA01000021">
    <property type="protein sequence ID" value="ODR46957.1"/>
    <property type="molecule type" value="Genomic_DNA"/>
</dbReference>
<evidence type="ECO:0000256" key="5">
    <source>
        <dbReference type="SAM" id="Phobius"/>
    </source>
</evidence>
<feature type="transmembrane region" description="Helical" evidence="5">
    <location>
        <begin position="275"/>
        <end position="298"/>
    </location>
</feature>
<dbReference type="SUPFAM" id="SSF158472">
    <property type="entry name" value="HAMP domain-like"/>
    <property type="match status" value="1"/>
</dbReference>
<dbReference type="GO" id="GO:0000155">
    <property type="term" value="F:phosphorelay sensor kinase activity"/>
    <property type="evidence" value="ECO:0007669"/>
    <property type="project" value="InterPro"/>
</dbReference>
<dbReference type="InterPro" id="IPR010559">
    <property type="entry name" value="Sig_transdc_His_kin_internal"/>
</dbReference>
<dbReference type="SUPFAM" id="SSF55874">
    <property type="entry name" value="ATPase domain of HSP90 chaperone/DNA topoisomerase II/histidine kinase"/>
    <property type="match status" value="1"/>
</dbReference>
<dbReference type="InterPro" id="IPR050640">
    <property type="entry name" value="Bact_2-comp_sensor_kinase"/>
</dbReference>
<dbReference type="PANTHER" id="PTHR34220:SF7">
    <property type="entry name" value="SENSOR HISTIDINE KINASE YPDA"/>
    <property type="match status" value="1"/>
</dbReference>
<gene>
    <name evidence="7" type="ORF">BEI59_23310</name>
</gene>
<keyword evidence="2" id="KW-0597">Phosphoprotein</keyword>
<evidence type="ECO:0000256" key="3">
    <source>
        <dbReference type="ARBA" id="ARBA00022679"/>
    </source>
</evidence>
<organism evidence="7 8">
    <name type="scientific">Eisenbergiella tayi</name>
    <dbReference type="NCBI Taxonomy" id="1432052"/>
    <lineage>
        <taxon>Bacteria</taxon>
        <taxon>Bacillati</taxon>
        <taxon>Bacillota</taxon>
        <taxon>Clostridia</taxon>
        <taxon>Lachnospirales</taxon>
        <taxon>Lachnospiraceae</taxon>
        <taxon>Eisenbergiella</taxon>
    </lineage>
</organism>
<dbReference type="InterPro" id="IPR036890">
    <property type="entry name" value="HATPase_C_sf"/>
</dbReference>
<keyword evidence="3" id="KW-0808">Transferase</keyword>
<feature type="transmembrane region" description="Helical" evidence="5">
    <location>
        <begin position="21"/>
        <end position="43"/>
    </location>
</feature>
<evidence type="ECO:0000313" key="7">
    <source>
        <dbReference type="EMBL" id="ODR46957.1"/>
    </source>
</evidence>
<dbReference type="InterPro" id="IPR003594">
    <property type="entry name" value="HATPase_dom"/>
</dbReference>
<dbReference type="CDD" id="cd06225">
    <property type="entry name" value="HAMP"/>
    <property type="match status" value="1"/>
</dbReference>
<feature type="domain" description="HAMP" evidence="6">
    <location>
        <begin position="302"/>
        <end position="355"/>
    </location>
</feature>
<dbReference type="RefSeq" id="WP_069431984.1">
    <property type="nucleotide sequence ID" value="NZ_MEHA01000021.1"/>
</dbReference>
<dbReference type="PANTHER" id="PTHR34220">
    <property type="entry name" value="SENSOR HISTIDINE KINASE YPDA"/>
    <property type="match status" value="1"/>
</dbReference>
<reference evidence="7 8" key="1">
    <citation type="submission" date="2016-08" db="EMBL/GenBank/DDBJ databases">
        <authorList>
            <person name="Seilhamer J.J."/>
        </authorList>
    </citation>
    <scope>NUCLEOTIDE SEQUENCE [LARGE SCALE GENOMIC DNA]</scope>
    <source>
        <strain evidence="7 8">NML150140-1</strain>
    </source>
</reference>
<sequence length="571" mass="66379">MRKARGGIRRRWRLRDIWFAIGAILLVLWIMFITVSTVTMFALDRQSRESMQGVLDFGSSKLESRLRQIENFLTVTLVSDDKFGMLRNTSLSYADNLRQVARQMDSYGQYFPDFSGIFFYEPSRDILINKQWNDISAYSMTYVTRRMEIRTRMKTLCIGEEQERAIGEWTIENIDNKWTAFYIYYHQGQYLGVYVSLDGIWNRIIDLEGVAGFEESGLTDRDGYELTGDKERTFGLESSSYWEEGRRYLQLTEKIDGFPAAIVTLVPRQQLRGNWMIWWTGLIVLAVLSGLFLVYLLLTLQRVLFAPLSELNRQMKTFSEGNLDTHITKLIGCQEVRELSGTFNEMTGQIHDMKIENYEKRLEEQETFLKYLQIQKNPHFFLNMLNVIYSLAASGNVAQIRTITLELIKHVRYVLSVEKPLVPLLQELEFTHNYLEIQRIRFPYEIKMEEEGFTEEIMQISVPPLLLQTFVENAVKYALSREDTLRIHLEAEYRDNVLTLRISDSGPGFPETMLEELNISGTVSADARGEHIGIHNVLSRMKLLYGSAYGYHFTNLPTEGAQVELILPQQV</sequence>
<dbReference type="PROSITE" id="PS50885">
    <property type="entry name" value="HAMP"/>
    <property type="match status" value="1"/>
</dbReference>
<dbReference type="OrthoDB" id="759642at2"/>
<dbReference type="SMART" id="SM00304">
    <property type="entry name" value="HAMP"/>
    <property type="match status" value="1"/>
</dbReference>
<evidence type="ECO:0000259" key="6">
    <source>
        <dbReference type="PROSITE" id="PS50885"/>
    </source>
</evidence>
<proteinExistence type="predicted"/>